<protein>
    <submittedName>
        <fullName evidence="5">Chromobox 1</fullName>
    </submittedName>
</protein>
<dbReference type="InterPro" id="IPR008251">
    <property type="entry name" value="Chromo_shadow_dom"/>
</dbReference>
<dbReference type="AlphaFoldDB" id="A0A2S2NZP3"/>
<accession>A0A2S2NZP3</accession>
<evidence type="ECO:0000256" key="2">
    <source>
        <dbReference type="ARBA" id="ARBA00023242"/>
    </source>
</evidence>
<feature type="compositionally biased region" description="Polar residues" evidence="3">
    <location>
        <begin position="1"/>
        <end position="11"/>
    </location>
</feature>
<feature type="domain" description="Chromo" evidence="4">
    <location>
        <begin position="124"/>
        <end position="184"/>
    </location>
</feature>
<dbReference type="GO" id="GO:0005694">
    <property type="term" value="C:chromosome"/>
    <property type="evidence" value="ECO:0007669"/>
    <property type="project" value="UniProtKB-ARBA"/>
</dbReference>
<dbReference type="InterPro" id="IPR016197">
    <property type="entry name" value="Chromo-like_dom_sf"/>
</dbReference>
<comment type="subcellular location">
    <subcellularLocation>
        <location evidence="1">Nucleus</location>
    </subcellularLocation>
</comment>
<reference evidence="5" key="1">
    <citation type="submission" date="2018-04" db="EMBL/GenBank/DDBJ databases">
        <title>Transcriptome of Schizaphis graminum biotype I.</title>
        <authorList>
            <person name="Scully E.D."/>
            <person name="Geib S.M."/>
            <person name="Palmer N.A."/>
            <person name="Koch K."/>
            <person name="Bradshaw J."/>
            <person name="Heng-Moss T."/>
            <person name="Sarath G."/>
        </authorList>
    </citation>
    <scope>NUCLEOTIDE SEQUENCE</scope>
</reference>
<feature type="region of interest" description="Disordered" evidence="3">
    <location>
        <begin position="1"/>
        <end position="38"/>
    </location>
</feature>
<evidence type="ECO:0000259" key="4">
    <source>
        <dbReference type="PROSITE" id="PS50013"/>
    </source>
</evidence>
<dbReference type="EMBL" id="GGMR01010060">
    <property type="protein sequence ID" value="MBY22679.1"/>
    <property type="molecule type" value="Transcribed_RNA"/>
</dbReference>
<feature type="compositionally biased region" description="Basic and acidic residues" evidence="3">
    <location>
        <begin position="25"/>
        <end position="34"/>
    </location>
</feature>
<dbReference type="Pfam" id="PF01393">
    <property type="entry name" value="Chromo_shadow"/>
    <property type="match status" value="1"/>
</dbReference>
<keyword evidence="2" id="KW-0539">Nucleus</keyword>
<gene>
    <name evidence="5" type="primary">Cbx1_0</name>
    <name evidence="5" type="ORF">g.20297</name>
</gene>
<dbReference type="PROSITE" id="PS50013">
    <property type="entry name" value="CHROMO_2"/>
    <property type="match status" value="1"/>
</dbReference>
<dbReference type="SMART" id="SM00300">
    <property type="entry name" value="ChSh"/>
    <property type="match status" value="1"/>
</dbReference>
<dbReference type="GO" id="GO:0005634">
    <property type="term" value="C:nucleus"/>
    <property type="evidence" value="ECO:0007669"/>
    <property type="project" value="UniProtKB-SubCell"/>
</dbReference>
<organism evidence="5">
    <name type="scientific">Schizaphis graminum</name>
    <name type="common">Green bug aphid</name>
    <dbReference type="NCBI Taxonomy" id="13262"/>
    <lineage>
        <taxon>Eukaryota</taxon>
        <taxon>Metazoa</taxon>
        <taxon>Ecdysozoa</taxon>
        <taxon>Arthropoda</taxon>
        <taxon>Hexapoda</taxon>
        <taxon>Insecta</taxon>
        <taxon>Pterygota</taxon>
        <taxon>Neoptera</taxon>
        <taxon>Paraneoptera</taxon>
        <taxon>Hemiptera</taxon>
        <taxon>Sternorrhyncha</taxon>
        <taxon>Aphidomorpha</taxon>
        <taxon>Aphidoidea</taxon>
        <taxon>Aphididae</taxon>
        <taxon>Aphidini</taxon>
        <taxon>Schizaphis</taxon>
    </lineage>
</organism>
<evidence type="ECO:0000256" key="1">
    <source>
        <dbReference type="ARBA" id="ARBA00004123"/>
    </source>
</evidence>
<evidence type="ECO:0000256" key="3">
    <source>
        <dbReference type="SAM" id="MobiDB-lite"/>
    </source>
</evidence>
<dbReference type="Gene3D" id="2.40.50.40">
    <property type="match status" value="1"/>
</dbReference>
<dbReference type="CDD" id="cd00034">
    <property type="entry name" value="CSD"/>
    <property type="match status" value="1"/>
</dbReference>
<sequence>MSGFSKTTVQENRPDDYSAPPQSKDVVDGPEKPPNKKPIVELSDVKEYMTVSSPIEQKYYTDSTTMPPLLGDESTEDVPCSIESEFEDKVSIKDLDLGNETYFYDDKKFQFKILPKKVGFDRGLEPDRIVGTTEDKGKLMFLIAWKNSVDGEADLLEAKEIYEKYPQLAINYFAERAEFVPSAKFNEKKY</sequence>
<evidence type="ECO:0000313" key="5">
    <source>
        <dbReference type="EMBL" id="MBY22679.1"/>
    </source>
</evidence>
<dbReference type="InterPro" id="IPR000953">
    <property type="entry name" value="Chromo/chromo_shadow_dom"/>
</dbReference>
<name>A0A2S2NZP3_SCHGA</name>
<dbReference type="SUPFAM" id="SSF54160">
    <property type="entry name" value="Chromo domain-like"/>
    <property type="match status" value="1"/>
</dbReference>
<proteinExistence type="predicted"/>